<dbReference type="CDD" id="cd00367">
    <property type="entry name" value="PTS-HPr_like"/>
    <property type="match status" value="1"/>
</dbReference>
<dbReference type="Gene3D" id="3.30.1340.10">
    <property type="entry name" value="HPr-like"/>
    <property type="match status" value="1"/>
</dbReference>
<dbReference type="Pfam" id="PF00381">
    <property type="entry name" value="PTS-HPr"/>
    <property type="match status" value="1"/>
</dbReference>
<keyword evidence="6" id="KW-1185">Reference proteome</keyword>
<evidence type="ECO:0000256" key="3">
    <source>
        <dbReference type="ARBA" id="ARBA00022683"/>
    </source>
</evidence>
<proteinExistence type="predicted"/>
<dbReference type="PRINTS" id="PR00107">
    <property type="entry name" value="PHOSPHOCPHPR"/>
</dbReference>
<evidence type="ECO:0000259" key="4">
    <source>
        <dbReference type="PROSITE" id="PS51350"/>
    </source>
</evidence>
<dbReference type="PANTHER" id="PTHR33705">
    <property type="entry name" value="PHOSPHOCARRIER PROTEIN HPR"/>
    <property type="match status" value="1"/>
</dbReference>
<gene>
    <name evidence="5" type="ORF">H8J70_03530</name>
</gene>
<dbReference type="InterPro" id="IPR035895">
    <property type="entry name" value="HPr-like_sf"/>
</dbReference>
<dbReference type="RefSeq" id="WP_186502481.1">
    <property type="nucleotide sequence ID" value="NZ_JACOGK010000007.1"/>
</dbReference>
<name>A0ABR6VG87_9FIRM</name>
<evidence type="ECO:0000313" key="6">
    <source>
        <dbReference type="Proteomes" id="UP000606870"/>
    </source>
</evidence>
<dbReference type="Proteomes" id="UP000606870">
    <property type="component" value="Unassembled WGS sequence"/>
</dbReference>
<protein>
    <submittedName>
        <fullName evidence="5">HPr family phosphocarrier protein</fullName>
    </submittedName>
</protein>
<dbReference type="NCBIfam" id="TIGR01003">
    <property type="entry name" value="PTS_HPr_family"/>
    <property type="match status" value="1"/>
</dbReference>
<accession>A0ABR6VG87</accession>
<feature type="domain" description="HPr" evidence="4">
    <location>
        <begin position="1"/>
        <end position="85"/>
    </location>
</feature>
<comment type="subcellular location">
    <subcellularLocation>
        <location evidence="1">Cytoplasm</location>
    </subcellularLocation>
</comment>
<dbReference type="EMBL" id="JACOGK010000007">
    <property type="protein sequence ID" value="MBC3536322.1"/>
    <property type="molecule type" value="Genomic_DNA"/>
</dbReference>
<keyword evidence="3" id="KW-0598">Phosphotransferase system</keyword>
<evidence type="ECO:0000313" key="5">
    <source>
        <dbReference type="EMBL" id="MBC3536322.1"/>
    </source>
</evidence>
<comment type="caution">
    <text evidence="5">The sequence shown here is derived from an EMBL/GenBank/DDBJ whole genome shotgun (WGS) entry which is preliminary data.</text>
</comment>
<reference evidence="5 6" key="1">
    <citation type="submission" date="2020-08" db="EMBL/GenBank/DDBJ databases">
        <authorList>
            <person name="Liu C."/>
            <person name="Sun Q."/>
        </authorList>
    </citation>
    <scope>NUCLEOTIDE SEQUENCE [LARGE SCALE GENOMIC DNA]</scope>
    <source>
        <strain evidence="5 6">NSJ-59</strain>
    </source>
</reference>
<organism evidence="5 6">
    <name type="scientific">Megasphaera hominis</name>
    <dbReference type="NCBI Taxonomy" id="159836"/>
    <lineage>
        <taxon>Bacteria</taxon>
        <taxon>Bacillati</taxon>
        <taxon>Bacillota</taxon>
        <taxon>Negativicutes</taxon>
        <taxon>Veillonellales</taxon>
        <taxon>Veillonellaceae</taxon>
        <taxon>Megasphaera</taxon>
    </lineage>
</organism>
<evidence type="ECO:0000256" key="2">
    <source>
        <dbReference type="ARBA" id="ARBA00022490"/>
    </source>
</evidence>
<dbReference type="PROSITE" id="PS51350">
    <property type="entry name" value="PTS_HPR_DOM"/>
    <property type="match status" value="1"/>
</dbReference>
<dbReference type="SUPFAM" id="SSF55594">
    <property type="entry name" value="HPr-like"/>
    <property type="match status" value="1"/>
</dbReference>
<keyword evidence="2" id="KW-0963">Cytoplasm</keyword>
<sequence>MKEFTFTITDPQGIHARPAGLLVKEAKKYAATLTILKGTKKGDLKKIFTVMGLGVKQGETVTVQAQGADEDAAAAAMEAFLKENF</sequence>
<dbReference type="InterPro" id="IPR050399">
    <property type="entry name" value="HPr"/>
</dbReference>
<dbReference type="InterPro" id="IPR000032">
    <property type="entry name" value="HPr-like"/>
</dbReference>
<evidence type="ECO:0000256" key="1">
    <source>
        <dbReference type="ARBA" id="ARBA00004496"/>
    </source>
</evidence>
<dbReference type="PANTHER" id="PTHR33705:SF2">
    <property type="entry name" value="PHOSPHOCARRIER PROTEIN NPR"/>
    <property type="match status" value="1"/>
</dbReference>